<dbReference type="Proteomes" id="UP000033140">
    <property type="component" value="Unassembled WGS sequence"/>
</dbReference>
<dbReference type="SUPFAM" id="SSF69322">
    <property type="entry name" value="Tricorn protease domain 2"/>
    <property type="match status" value="1"/>
</dbReference>
<keyword evidence="8" id="KW-1185">Reference proteome</keyword>
<dbReference type="GO" id="GO:0017056">
    <property type="term" value="F:structural constituent of nuclear pore"/>
    <property type="evidence" value="ECO:0007669"/>
    <property type="project" value="TreeGrafter"/>
</dbReference>
<dbReference type="InterPro" id="IPR056548">
    <property type="entry name" value="HEAT_Nup120"/>
</dbReference>
<gene>
    <name evidence="7" type="ORF">G7K_5264-t1</name>
</gene>
<accession>A0A0E9NMX2</accession>
<comment type="subcellular location">
    <subcellularLocation>
        <location evidence="1">Nucleus</location>
    </subcellularLocation>
</comment>
<dbReference type="GO" id="GO:0005643">
    <property type="term" value="C:nuclear pore"/>
    <property type="evidence" value="ECO:0007669"/>
    <property type="project" value="TreeGrafter"/>
</dbReference>
<feature type="compositionally biased region" description="Pro residues" evidence="4">
    <location>
        <begin position="22"/>
        <end position="38"/>
    </location>
</feature>
<organism evidence="7 8">
    <name type="scientific">Saitoella complicata (strain BCRC 22490 / CBS 7301 / JCM 7358 / NBRC 10748 / NRRL Y-17804)</name>
    <dbReference type="NCBI Taxonomy" id="698492"/>
    <lineage>
        <taxon>Eukaryota</taxon>
        <taxon>Fungi</taxon>
        <taxon>Dikarya</taxon>
        <taxon>Ascomycota</taxon>
        <taxon>Taphrinomycotina</taxon>
        <taxon>Taphrinomycotina incertae sedis</taxon>
        <taxon>Saitoella</taxon>
    </lineage>
</organism>
<keyword evidence="2" id="KW-0813">Transport</keyword>
<reference evidence="7 8" key="1">
    <citation type="journal article" date="2011" name="J. Gen. Appl. Microbiol.">
        <title>Draft genome sequencing of the enigmatic yeast Saitoella complicata.</title>
        <authorList>
            <person name="Nishida H."/>
            <person name="Hamamoto M."/>
            <person name="Sugiyama J."/>
        </authorList>
    </citation>
    <scope>NUCLEOTIDE SEQUENCE [LARGE SCALE GENOMIC DNA]</scope>
    <source>
        <strain evidence="7 8">NRRL Y-17804</strain>
    </source>
</reference>
<dbReference type="InterPro" id="IPR021717">
    <property type="entry name" value="Nucleoporin_Nup160"/>
</dbReference>
<sequence length="1128" mass="123328">MYTETSFHASHLLATAPSYTLSPPPYPEDTVPVTPPPTTRENPKEKYAYDYLSQRSGVFTAKGGRRVLWRVKQQTTLLLAPLDLSGESTRSTLVQFPAEVLDVSSPDTKYFHILTAANLIYTLRLATGEFDVHFPPTFTFHAPFFLQSVSASTVLVALNNGSVLRLDRVNQGWTENIYTDNWGISSAIKGLLPFGGRGRIPSNLVCSMKVVQKHNILLTVSIDAKLKVWSLDRGHLIHTIALNNARPTTPTDQVLRPSRQVYTLVPATKGPYAFYVIAASGSSLDSTFTMFGAPSSSPTDLAPLHPDIKARAPEGGAVWLLADLVMTREDKGRTAIWALWKSNTSSSIQRLVLDPTATMSIEPNALTHGAVGGTDFENKWESVGSDVKSSLKPLEGAGSIATEGGQGSTSADIAESWANKIFMAGRFSIPAMHFALTIYAENFRPNSASSGASTFSSVSTLGESTVRSLRSQAMKLVGTNCVLETDTVTGQLVYEKYRMDLALEWGRFARVCAEFERAGTEGLSLGVGEEGDIWVVRAERVGLVRRASALETAVEVARSGSKRVTDVAELLRAARVLRQGISEEGVDDTVVVLTEDASQLPNFSVEDRVWGVWERGVGGGEGVATKDAVHEILDAVSEGDEAVTRILDMLCVDALHGTEFPIPATQGELSIVGAALLRSGVNEMVRARWEVLLDVLLLAVFSACNEEEVDYFDGVDAIYDRALGLWKGYSILKQAIDTFTGEGKADETVLEVVKKVSAVNVDLEVLNISGAFEKVLGELKAVADVDRFAIRVASALVTAGHVEEAVGFQRWLPQSAWGVYVCGRVLLEAEKYDEAERLFTKGAVGVAQSSEEGSVDLLEEGIVGDLLVEGDNAFGNGMPYYYAHVATLFENKLQHDAVVQSCQKALIGLTILPVPDEILEQEIVQRMLKAAIAGGMWDEAYTAMTRVSSAPRQRDALKELIPSMCEQNMAERMCSYPFFGLLDEVDAILAQKAKNMVDVRAQPQYHKILYSWRVSHSNFRGAASAMYECAQQLRNVAAWRGAEYLEITEAYLSVITALSCVDPDNAWIFTHRVKGGDEQTEKKIKIGRSMEGMIRVVLSLDEIRKEYKDALTKMETFLALEVFKDSRA</sequence>
<evidence type="ECO:0000256" key="1">
    <source>
        <dbReference type="ARBA" id="ARBA00004123"/>
    </source>
</evidence>
<evidence type="ECO:0000256" key="4">
    <source>
        <dbReference type="SAM" id="MobiDB-lite"/>
    </source>
</evidence>
<dbReference type="OMA" id="TLWKNNM"/>
<proteinExistence type="predicted"/>
<dbReference type="Pfam" id="PF11715">
    <property type="entry name" value="Beta-prop_Nup120_160"/>
    <property type="match status" value="1"/>
</dbReference>
<feature type="domain" description="Nucleoporin nup120-like HEAT repeat" evidence="6">
    <location>
        <begin position="792"/>
        <end position="966"/>
    </location>
</feature>
<evidence type="ECO:0000256" key="3">
    <source>
        <dbReference type="ARBA" id="ARBA00023242"/>
    </source>
</evidence>
<dbReference type="PANTHER" id="PTHR21286">
    <property type="entry name" value="NUCLEAR PORE COMPLEX PROTEIN NUP160"/>
    <property type="match status" value="1"/>
</dbReference>
<keyword evidence="3" id="KW-0539">Nucleus</keyword>
<dbReference type="STRING" id="698492.A0A0E9NMX2"/>
<evidence type="ECO:0000259" key="6">
    <source>
        <dbReference type="Pfam" id="PF23300"/>
    </source>
</evidence>
<reference evidence="7 8" key="3">
    <citation type="journal article" date="2015" name="Genome Announc.">
        <title>Draft Genome Sequence of the Archiascomycetous Yeast Saitoella complicata.</title>
        <authorList>
            <person name="Yamauchi K."/>
            <person name="Kondo S."/>
            <person name="Hamamoto M."/>
            <person name="Takahashi Y."/>
            <person name="Ogura Y."/>
            <person name="Hayashi T."/>
            <person name="Nishida H."/>
        </authorList>
    </citation>
    <scope>NUCLEOTIDE SEQUENCE [LARGE SCALE GENOMIC DNA]</scope>
    <source>
        <strain evidence="7 8">NRRL Y-17804</strain>
    </source>
</reference>
<evidence type="ECO:0000256" key="2">
    <source>
        <dbReference type="ARBA" id="ARBA00022448"/>
    </source>
</evidence>
<feature type="region of interest" description="Disordered" evidence="4">
    <location>
        <begin position="18"/>
        <end position="43"/>
    </location>
</feature>
<protein>
    <submittedName>
        <fullName evidence="7">Uncharacterized protein</fullName>
    </submittedName>
</protein>
<reference evidence="7 8" key="2">
    <citation type="journal article" date="2014" name="J. Gen. Appl. Microbiol.">
        <title>The early diverging ascomycetous budding yeast Saitoella complicata has three histone deacetylases belonging to the Clr6, Hos2, and Rpd3 lineages.</title>
        <authorList>
            <person name="Nishida H."/>
            <person name="Matsumoto T."/>
            <person name="Kondo S."/>
            <person name="Hamamoto M."/>
            <person name="Yoshikawa H."/>
        </authorList>
    </citation>
    <scope>NUCLEOTIDE SEQUENCE [LARGE SCALE GENOMIC DNA]</scope>
    <source>
        <strain evidence="7 8">NRRL Y-17804</strain>
    </source>
</reference>
<evidence type="ECO:0000259" key="5">
    <source>
        <dbReference type="Pfam" id="PF11715"/>
    </source>
</evidence>
<name>A0A0E9NMX2_SAICN</name>
<dbReference type="AlphaFoldDB" id="A0A0E9NMX2"/>
<comment type="caution">
    <text evidence="7">The sequence shown here is derived from an EMBL/GenBank/DDBJ whole genome shotgun (WGS) entry which is preliminary data.</text>
</comment>
<dbReference type="InterPro" id="IPR059141">
    <property type="entry name" value="Beta-prop_Nup120_160"/>
</dbReference>
<dbReference type="PANTHER" id="PTHR21286:SF0">
    <property type="entry name" value="NUCLEAR PORE COMPLEX PROTEIN NUP160"/>
    <property type="match status" value="1"/>
</dbReference>
<evidence type="ECO:0000313" key="8">
    <source>
        <dbReference type="Proteomes" id="UP000033140"/>
    </source>
</evidence>
<dbReference type="Pfam" id="PF23300">
    <property type="entry name" value="HEAT_Nup120"/>
    <property type="match status" value="1"/>
</dbReference>
<feature type="domain" description="Nucleoporin Nup120/160 beta-propeller" evidence="5">
    <location>
        <begin position="65"/>
        <end position="551"/>
    </location>
</feature>
<evidence type="ECO:0000313" key="7">
    <source>
        <dbReference type="EMBL" id="GAO51153.1"/>
    </source>
</evidence>
<dbReference type="EMBL" id="BACD03000041">
    <property type="protein sequence ID" value="GAO51153.1"/>
    <property type="molecule type" value="Genomic_DNA"/>
</dbReference>